<sequence length="303" mass="32026">MDIARQPPVPGQAEDLAPGLRRVLAPNPSPMTFWGTNTYLLGDRDVAVIDPGPDSASHLEAILAVLRPGQRITRILVTHAHRDHAPLARALADRTGAPVLAYGPATSGRSAVMQRLVAEGFTGGGEGVDAGFQPDRCLPDGAQVTGAGWTLTAMWTPGHMGNHMAFVWNDAVFTGDLVMGWASSLISPPDGDLAAFLSSCHRLRALAPRILHPGHGLPVTDPAARIDWLIAHRHAREAQILAALPPQGIGLNALTHAIYDSETPAALLPAAERNVLAHLIDLTTRGKVRATPGLSPEALFSRA</sequence>
<dbReference type="Pfam" id="PF17778">
    <property type="entry name" value="WHD_BLACT"/>
    <property type="match status" value="1"/>
</dbReference>
<dbReference type="EMBL" id="JBFBVU010000018">
    <property type="protein sequence ID" value="MEV8467853.1"/>
    <property type="molecule type" value="Genomic_DNA"/>
</dbReference>
<dbReference type="Gene3D" id="1.10.10.10">
    <property type="entry name" value="Winged helix-like DNA-binding domain superfamily/Winged helix DNA-binding domain"/>
    <property type="match status" value="1"/>
</dbReference>
<dbReference type="PANTHER" id="PTHR23131">
    <property type="entry name" value="ENDORIBONUCLEASE LACTB2"/>
    <property type="match status" value="1"/>
</dbReference>
<protein>
    <submittedName>
        <fullName evidence="2">MBL fold metallo-hydrolase</fullName>
    </submittedName>
</protein>
<feature type="domain" description="Metallo-beta-lactamase" evidence="1">
    <location>
        <begin position="35"/>
        <end position="215"/>
    </location>
</feature>
<reference evidence="2 3" key="1">
    <citation type="submission" date="2024-07" db="EMBL/GenBank/DDBJ databases">
        <authorList>
            <person name="Kang M."/>
        </authorList>
    </citation>
    <scope>NUCLEOTIDE SEQUENCE [LARGE SCALE GENOMIC DNA]</scope>
    <source>
        <strain evidence="2 3">DFM31</strain>
    </source>
</reference>
<comment type="caution">
    <text evidence="2">The sequence shown here is derived from an EMBL/GenBank/DDBJ whole genome shotgun (WGS) entry which is preliminary data.</text>
</comment>
<dbReference type="InterPro" id="IPR036866">
    <property type="entry name" value="RibonucZ/Hydroxyglut_hydro"/>
</dbReference>
<evidence type="ECO:0000259" key="1">
    <source>
        <dbReference type="SMART" id="SM00849"/>
    </source>
</evidence>
<dbReference type="Proteomes" id="UP001553161">
    <property type="component" value="Unassembled WGS sequence"/>
</dbReference>
<dbReference type="Gene3D" id="3.60.15.10">
    <property type="entry name" value="Ribonuclease Z/Hydroxyacylglutathione hydrolase-like"/>
    <property type="match status" value="1"/>
</dbReference>
<gene>
    <name evidence="2" type="ORF">AB0T83_13825</name>
</gene>
<dbReference type="InterPro" id="IPR036388">
    <property type="entry name" value="WH-like_DNA-bd_sf"/>
</dbReference>
<evidence type="ECO:0000313" key="3">
    <source>
        <dbReference type="Proteomes" id="UP001553161"/>
    </source>
</evidence>
<dbReference type="PANTHER" id="PTHR23131:SF0">
    <property type="entry name" value="ENDORIBONUCLEASE LACTB2"/>
    <property type="match status" value="1"/>
</dbReference>
<dbReference type="CDD" id="cd16278">
    <property type="entry name" value="metallo-hydrolase-like_MBL-fold"/>
    <property type="match status" value="1"/>
</dbReference>
<dbReference type="InterPro" id="IPR050662">
    <property type="entry name" value="Sec-metab_biosynth-thioest"/>
</dbReference>
<accession>A0ABV3L8K3</accession>
<evidence type="ECO:0000313" key="2">
    <source>
        <dbReference type="EMBL" id="MEV8467853.1"/>
    </source>
</evidence>
<proteinExistence type="predicted"/>
<dbReference type="InterPro" id="IPR041516">
    <property type="entry name" value="LACTB2_WH"/>
</dbReference>
<name>A0ABV3L8K3_9RHOB</name>
<dbReference type="InterPro" id="IPR001279">
    <property type="entry name" value="Metallo-B-lactamas"/>
</dbReference>
<dbReference type="Pfam" id="PF00753">
    <property type="entry name" value="Lactamase_B"/>
    <property type="match status" value="1"/>
</dbReference>
<keyword evidence="3" id="KW-1185">Reference proteome</keyword>
<dbReference type="SUPFAM" id="SSF56281">
    <property type="entry name" value="Metallo-hydrolase/oxidoreductase"/>
    <property type="match status" value="1"/>
</dbReference>
<organism evidence="2 3">
    <name type="scientific">Meridianimarinicoccus marinus</name>
    <dbReference type="NCBI Taxonomy" id="3231483"/>
    <lineage>
        <taxon>Bacteria</taxon>
        <taxon>Pseudomonadati</taxon>
        <taxon>Pseudomonadota</taxon>
        <taxon>Alphaproteobacteria</taxon>
        <taxon>Rhodobacterales</taxon>
        <taxon>Paracoccaceae</taxon>
        <taxon>Meridianimarinicoccus</taxon>
    </lineage>
</organism>
<dbReference type="SMART" id="SM00849">
    <property type="entry name" value="Lactamase_B"/>
    <property type="match status" value="1"/>
</dbReference>
<dbReference type="RefSeq" id="WP_366193744.1">
    <property type="nucleotide sequence ID" value="NZ_JBFBVU010000018.1"/>
</dbReference>